<dbReference type="InterPro" id="IPR004846">
    <property type="entry name" value="T2SS/T3SS_dom"/>
</dbReference>
<dbReference type="InterPro" id="IPR001775">
    <property type="entry name" value="GspD/PilQ"/>
</dbReference>
<evidence type="ECO:0000256" key="8">
    <source>
        <dbReference type="SAM" id="MobiDB-lite"/>
    </source>
</evidence>
<feature type="coiled-coil region" evidence="7">
    <location>
        <begin position="384"/>
        <end position="411"/>
    </location>
</feature>
<feature type="region of interest" description="Disordered" evidence="8">
    <location>
        <begin position="498"/>
        <end position="518"/>
    </location>
</feature>
<sequence>MIYRICTTLLLLLLPLSTRCEEEPSSNIGHLVNFSEVHIVEFIKFVSKIGKRTFIFNVEELDFKVSYLSGKPTSPDSITAALKQILSQHNFKIKEESDYLIIEKLSDTEIQKKLGDLYPNTRKYLPHGRLSEYAEDYSKGKLVSQGGFYIYKLQYNEGSEILKVMKQLANSYKGLHDKEEFEHAITSLQWVESTNSLVFSADKNISNEVEELIKQLDKPQKQVFIEILVVEADAMEAQEFGLEWGAKGNIKDKLNLHVGNFGSRGSSPLAQALSSASDLLPGGKGFDLGVIGDLILHKGKTFVSLASLVSALQRDGKVQIVLNQKILTQDNKSSSIFVGDNIPFTGSVVSTVGAAQQTIANIEYRDVGVSLEITPLLGDSNIITLDIKEEITEARDDLRELESRSNGIQTTKTNMVTRVHVPDQHFLVLSGMVKNSKIRKKSGIPCLGGLPWIGAAFSKTKIESEKKSILVFVRPQIIHSFDTYDRITKEESKLFEKRTQISPDAAMQRTGYTEKETE</sequence>
<evidence type="ECO:0000256" key="2">
    <source>
        <dbReference type="ARBA" id="ARBA00022692"/>
    </source>
</evidence>
<dbReference type="GO" id="GO:0009306">
    <property type="term" value="P:protein secretion"/>
    <property type="evidence" value="ECO:0007669"/>
    <property type="project" value="InterPro"/>
</dbReference>
<dbReference type="Gene3D" id="3.30.1370.120">
    <property type="match status" value="1"/>
</dbReference>
<protein>
    <submittedName>
        <fullName evidence="12">Uncharacterized protein</fullName>
    </submittedName>
</protein>
<dbReference type="Pfam" id="PF21305">
    <property type="entry name" value="type_II_gspD_N0"/>
    <property type="match status" value="1"/>
</dbReference>
<evidence type="ECO:0000256" key="7">
    <source>
        <dbReference type="SAM" id="Coils"/>
    </source>
</evidence>
<dbReference type="InterPro" id="IPR038591">
    <property type="entry name" value="NolW-like_sf"/>
</dbReference>
<feature type="domain" description="Type II/III secretion system secretin-like" evidence="9">
    <location>
        <begin position="311"/>
        <end position="478"/>
    </location>
</feature>
<keyword evidence="3" id="KW-0732">Signal</keyword>
<keyword evidence="4" id="KW-0472">Membrane</keyword>
<accession>A0A2A4YMB0</accession>
<keyword evidence="7" id="KW-0175">Coiled coil</keyword>
<dbReference type="Pfam" id="PF03958">
    <property type="entry name" value="Secretin_N"/>
    <property type="match status" value="1"/>
</dbReference>
<dbReference type="Gene3D" id="3.55.50.30">
    <property type="match status" value="1"/>
</dbReference>
<comment type="caution">
    <text evidence="12">The sequence shown here is derived from an EMBL/GenBank/DDBJ whole genome shotgun (WGS) entry which is preliminary data.</text>
</comment>
<evidence type="ECO:0000256" key="4">
    <source>
        <dbReference type="ARBA" id="ARBA00023136"/>
    </source>
</evidence>
<dbReference type="GO" id="GO:0009279">
    <property type="term" value="C:cell outer membrane"/>
    <property type="evidence" value="ECO:0007669"/>
    <property type="project" value="UniProtKB-SubCell"/>
</dbReference>
<evidence type="ECO:0000259" key="11">
    <source>
        <dbReference type="Pfam" id="PF21305"/>
    </source>
</evidence>
<dbReference type="InterPro" id="IPR005644">
    <property type="entry name" value="NolW-like"/>
</dbReference>
<dbReference type="PRINTS" id="PR00811">
    <property type="entry name" value="BCTERIALGSPD"/>
</dbReference>
<dbReference type="GO" id="GO:0015627">
    <property type="term" value="C:type II protein secretion system complex"/>
    <property type="evidence" value="ECO:0007669"/>
    <property type="project" value="TreeGrafter"/>
</dbReference>
<evidence type="ECO:0000313" key="12">
    <source>
        <dbReference type="EMBL" id="PCI96002.1"/>
    </source>
</evidence>
<gene>
    <name evidence="12" type="ORF">COB11_00555</name>
</gene>
<dbReference type="Pfam" id="PF00263">
    <property type="entry name" value="Secretin"/>
    <property type="match status" value="1"/>
</dbReference>
<reference evidence="13" key="1">
    <citation type="submission" date="2017-08" db="EMBL/GenBank/DDBJ databases">
        <title>A dynamic microbial community with high functional redundancy inhabits the cold, oxic subseafloor aquifer.</title>
        <authorList>
            <person name="Tully B.J."/>
            <person name="Wheat C.G."/>
            <person name="Glazer B.T."/>
            <person name="Huber J.A."/>
        </authorList>
    </citation>
    <scope>NUCLEOTIDE SEQUENCE [LARGE SCALE GENOMIC DNA]</scope>
</reference>
<evidence type="ECO:0000256" key="5">
    <source>
        <dbReference type="RuleBase" id="RU004003"/>
    </source>
</evidence>
<proteinExistence type="inferred from homology"/>
<name>A0A2A4YMB0_UNCAE</name>
<dbReference type="InterPro" id="IPR050810">
    <property type="entry name" value="Bact_Secretion_Sys_Channel"/>
</dbReference>
<evidence type="ECO:0000313" key="13">
    <source>
        <dbReference type="Proteomes" id="UP000217838"/>
    </source>
</evidence>
<evidence type="ECO:0000256" key="1">
    <source>
        <dbReference type="ARBA" id="ARBA00004370"/>
    </source>
</evidence>
<dbReference type="PANTHER" id="PTHR30332:SF24">
    <property type="entry name" value="SECRETIN GSPD-RELATED"/>
    <property type="match status" value="1"/>
</dbReference>
<dbReference type="EMBL" id="NVUU01000004">
    <property type="protein sequence ID" value="PCI96002.1"/>
    <property type="molecule type" value="Genomic_DNA"/>
</dbReference>
<dbReference type="Proteomes" id="UP000217838">
    <property type="component" value="Unassembled WGS sequence"/>
</dbReference>
<feature type="domain" description="NolW-like" evidence="10">
    <location>
        <begin position="150"/>
        <end position="222"/>
    </location>
</feature>
<evidence type="ECO:0000259" key="10">
    <source>
        <dbReference type="Pfam" id="PF03958"/>
    </source>
</evidence>
<evidence type="ECO:0000256" key="3">
    <source>
        <dbReference type="ARBA" id="ARBA00022729"/>
    </source>
</evidence>
<dbReference type="PANTHER" id="PTHR30332">
    <property type="entry name" value="PROBABLE GENERAL SECRETION PATHWAY PROTEIN D"/>
    <property type="match status" value="1"/>
</dbReference>
<organism evidence="12 13">
    <name type="scientific">Aerophobetes bacterium</name>
    <dbReference type="NCBI Taxonomy" id="2030807"/>
    <lineage>
        <taxon>Bacteria</taxon>
        <taxon>Candidatus Aerophobota</taxon>
    </lineage>
</organism>
<evidence type="ECO:0000259" key="9">
    <source>
        <dbReference type="Pfam" id="PF00263"/>
    </source>
</evidence>
<dbReference type="InterPro" id="IPR049371">
    <property type="entry name" value="GspD-like_N0"/>
</dbReference>
<keyword evidence="2" id="KW-0812">Transmembrane</keyword>
<keyword evidence="6" id="KW-0813">Transport</keyword>
<comment type="subcellular location">
    <subcellularLocation>
        <location evidence="6">Cell outer membrane</location>
    </subcellularLocation>
    <subcellularLocation>
        <location evidence="1">Membrane</location>
    </subcellularLocation>
</comment>
<comment type="similarity">
    <text evidence="5">Belongs to the bacterial secretin family.</text>
</comment>
<dbReference type="AlphaFoldDB" id="A0A2A4YMB0"/>
<feature type="domain" description="GspD-like N0" evidence="11">
    <location>
        <begin position="32"/>
        <end position="96"/>
    </location>
</feature>
<evidence type="ECO:0000256" key="6">
    <source>
        <dbReference type="RuleBase" id="RU004004"/>
    </source>
</evidence>